<sequence>MKRSLKLAGPAAIAARRARLLCATAAVVLMGLGTASAQTYKMTTPVAPGVAVPDRIESSIGALKLDYGYPSDETVDKIYDNLDRSRALQAYLLAIPIVNQAGMRDSLRKFGPDNQTNVIWESLMDSKTVALTGNDNTIYNFMWVDTSKGPVVAEIPPKVLGTVDDFWYKWVGDIGFTGADKGQGGKYLLLPPGFEGDIPGGYHVLRPSTFGSYLVFRSFLVDGSTQPAVDAAKKDLRIYPLAEAANPPPMKFVNASGIPSNFVAPGDYSFWSLLNQVIQEEPAGGSDPTTLGLFASIGIVKGQPFNPDERMKRILTDAANIGAVTARTIAFKVRAKDAYFYPDSAWRLPFLGGYKFESAPGVSNLDGAVFFYYFAIAVTPAMEEKMVGQGSQYPWSVQDAKGNPLDGGKTYKLRLPPNVPVKDFWSVIVYDNQTRSMVQTDQQAPSVSSQSKGVKTNADGSVDVYFGPKAPAGMENNWVQTIAGKGWFTLLRLYGPLEPWFDKTWKPGEIELVR</sequence>
<dbReference type="Gene3D" id="2.60.40.1610">
    <property type="entry name" value="Domain of unknown function DUF1254"/>
    <property type="match status" value="1"/>
</dbReference>
<evidence type="ECO:0000313" key="5">
    <source>
        <dbReference type="Proteomes" id="UP000403266"/>
    </source>
</evidence>
<keyword evidence="1" id="KW-0732">Signal</keyword>
<dbReference type="Pfam" id="PF06863">
    <property type="entry name" value="DUF1254"/>
    <property type="match status" value="1"/>
</dbReference>
<evidence type="ECO:0000259" key="2">
    <source>
        <dbReference type="Pfam" id="PF06742"/>
    </source>
</evidence>
<name>A0A5N7ME31_9HYPH</name>
<evidence type="ECO:0000256" key="1">
    <source>
        <dbReference type="SAM" id="SignalP"/>
    </source>
</evidence>
<dbReference type="Proteomes" id="UP000403266">
    <property type="component" value="Unassembled WGS sequence"/>
</dbReference>
<comment type="caution">
    <text evidence="4">The sequence shown here is derived from an EMBL/GenBank/DDBJ whole genome shotgun (WGS) entry which is preliminary data.</text>
</comment>
<dbReference type="RefSeq" id="WP_152710678.1">
    <property type="nucleotide sequence ID" value="NZ_VOSJ01000006.1"/>
</dbReference>
<feature type="domain" description="DUF1254" evidence="3">
    <location>
        <begin position="120"/>
        <end position="240"/>
    </location>
</feature>
<dbReference type="OrthoDB" id="272779at2"/>
<organism evidence="4 5">
    <name type="scientific">Microvirga tunisiensis</name>
    <dbReference type="NCBI Taxonomy" id="2108360"/>
    <lineage>
        <taxon>Bacteria</taxon>
        <taxon>Pseudomonadati</taxon>
        <taxon>Pseudomonadota</taxon>
        <taxon>Alphaproteobacteria</taxon>
        <taxon>Hyphomicrobiales</taxon>
        <taxon>Methylobacteriaceae</taxon>
        <taxon>Microvirga</taxon>
    </lineage>
</organism>
<gene>
    <name evidence="4" type="ORF">FS320_08120</name>
</gene>
<dbReference type="EMBL" id="VOSK01000019">
    <property type="protein sequence ID" value="MPR25202.1"/>
    <property type="molecule type" value="Genomic_DNA"/>
</dbReference>
<feature type="chain" id="PRO_5030135312" evidence="1">
    <location>
        <begin position="38"/>
        <end position="514"/>
    </location>
</feature>
<dbReference type="InterPro" id="IPR010621">
    <property type="entry name" value="DUF1214"/>
</dbReference>
<dbReference type="Gene3D" id="2.60.120.600">
    <property type="entry name" value="Domain of unknown function DUF1214, C-terminal domain"/>
    <property type="match status" value="1"/>
</dbReference>
<feature type="domain" description="DUF1214" evidence="2">
    <location>
        <begin position="391"/>
        <end position="497"/>
    </location>
</feature>
<dbReference type="AlphaFoldDB" id="A0A5N7ME31"/>
<dbReference type="InterPro" id="IPR037050">
    <property type="entry name" value="DUF1254_sf"/>
</dbReference>
<dbReference type="Gene3D" id="1.10.3360.10">
    <property type="entry name" value="VPA0735-like domain"/>
    <property type="match status" value="1"/>
</dbReference>
<feature type="signal peptide" evidence="1">
    <location>
        <begin position="1"/>
        <end position="37"/>
    </location>
</feature>
<dbReference type="InterPro" id="IPR010679">
    <property type="entry name" value="DUF1254"/>
</dbReference>
<dbReference type="Pfam" id="PF06742">
    <property type="entry name" value="DUF1214"/>
    <property type="match status" value="1"/>
</dbReference>
<evidence type="ECO:0000313" key="4">
    <source>
        <dbReference type="EMBL" id="MPR25202.1"/>
    </source>
</evidence>
<dbReference type="SUPFAM" id="SSF160935">
    <property type="entry name" value="VPA0735-like"/>
    <property type="match status" value="1"/>
</dbReference>
<keyword evidence="5" id="KW-1185">Reference proteome</keyword>
<dbReference type="PANTHER" id="PTHR36509:SF3">
    <property type="entry name" value="SIGNAL PEPTIDE PROTEIN"/>
    <property type="match status" value="1"/>
</dbReference>
<reference evidence="4 5" key="1">
    <citation type="journal article" date="2019" name="Syst. Appl. Microbiol.">
        <title>Microvirga tunisiensis sp. nov., a root nodule symbiotic bacterium isolated from Lupinus micranthus and L. luteus grown in Northern Tunisia.</title>
        <authorList>
            <person name="Msaddak A."/>
            <person name="Rejili M."/>
            <person name="Duran D."/>
            <person name="Mars M."/>
            <person name="Palacios J.M."/>
            <person name="Ruiz-Argueso T."/>
            <person name="Rey L."/>
            <person name="Imperial J."/>
        </authorList>
    </citation>
    <scope>NUCLEOTIDE SEQUENCE [LARGE SCALE GENOMIC DNA]</scope>
    <source>
        <strain evidence="4 5">Lmie10</strain>
    </source>
</reference>
<accession>A0A5N7ME31</accession>
<dbReference type="InterPro" id="IPR037049">
    <property type="entry name" value="DUF1214_C_sf"/>
</dbReference>
<evidence type="ECO:0000259" key="3">
    <source>
        <dbReference type="Pfam" id="PF06863"/>
    </source>
</evidence>
<protein>
    <submittedName>
        <fullName evidence="4">DUF1254 domain-containing protein</fullName>
    </submittedName>
</protein>
<proteinExistence type="predicted"/>
<dbReference type="PANTHER" id="PTHR36509">
    <property type="entry name" value="BLL3101 PROTEIN"/>
    <property type="match status" value="1"/>
</dbReference>